<dbReference type="InterPro" id="IPR032710">
    <property type="entry name" value="NTF2-like_dom_sf"/>
</dbReference>
<dbReference type="Pfam" id="PF12680">
    <property type="entry name" value="SnoaL_2"/>
    <property type="match status" value="1"/>
</dbReference>
<dbReference type="SUPFAM" id="SSF54427">
    <property type="entry name" value="NTF2-like"/>
    <property type="match status" value="1"/>
</dbReference>
<dbReference type="PANTHER" id="PTHR41252">
    <property type="entry name" value="BLR2505 PROTEIN"/>
    <property type="match status" value="1"/>
</dbReference>
<dbReference type="EMBL" id="JBHSDU010000015">
    <property type="protein sequence ID" value="MFC4313040.1"/>
    <property type="molecule type" value="Genomic_DNA"/>
</dbReference>
<reference evidence="3" key="1">
    <citation type="journal article" date="2019" name="Int. J. Syst. Evol. Microbiol.">
        <title>The Global Catalogue of Microorganisms (GCM) 10K type strain sequencing project: providing services to taxonomists for standard genome sequencing and annotation.</title>
        <authorList>
            <consortium name="The Broad Institute Genomics Platform"/>
            <consortium name="The Broad Institute Genome Sequencing Center for Infectious Disease"/>
            <person name="Wu L."/>
            <person name="Ma J."/>
        </authorList>
    </citation>
    <scope>NUCLEOTIDE SEQUENCE [LARGE SCALE GENOMIC DNA]</scope>
    <source>
        <strain evidence="3">CGMCC 1.10759</strain>
    </source>
</reference>
<evidence type="ECO:0000259" key="1">
    <source>
        <dbReference type="Pfam" id="PF12680"/>
    </source>
</evidence>
<dbReference type="PANTHER" id="PTHR41252:SF1">
    <property type="entry name" value="BLR2505 PROTEIN"/>
    <property type="match status" value="1"/>
</dbReference>
<keyword evidence="3" id="KW-1185">Reference proteome</keyword>
<name>A0ABV8T0S7_9GAMM</name>
<dbReference type="RefSeq" id="WP_380603011.1">
    <property type="nucleotide sequence ID" value="NZ_JBHSDU010000015.1"/>
</dbReference>
<proteinExistence type="predicted"/>
<protein>
    <submittedName>
        <fullName evidence="2">Nuclear transport factor 2 family protein</fullName>
    </submittedName>
</protein>
<dbReference type="InterPro" id="IPR037401">
    <property type="entry name" value="SnoaL-like"/>
</dbReference>
<dbReference type="Proteomes" id="UP001595904">
    <property type="component" value="Unassembled WGS sequence"/>
</dbReference>
<gene>
    <name evidence="2" type="ORF">ACFPN2_28415</name>
</gene>
<feature type="domain" description="SnoaL-like" evidence="1">
    <location>
        <begin position="17"/>
        <end position="122"/>
    </location>
</feature>
<evidence type="ECO:0000313" key="3">
    <source>
        <dbReference type="Proteomes" id="UP001595904"/>
    </source>
</evidence>
<dbReference type="Gene3D" id="3.10.450.50">
    <property type="match status" value="1"/>
</dbReference>
<sequence length="145" mass="16014">MTTTATSVTERNRAIVTGIMEALSRGERQPFAEAMAEDFTWHMVGTTAWSGTFAGKTEVRQRLIAPLFAQFGSHYTNTPKRILADGDFVVVESRGNVTTKTGKLYANTYCMVIRLREGKMVELTEYLDTELVSSALEPPAWAATA</sequence>
<organism evidence="2 3">
    <name type="scientific">Steroidobacter flavus</name>
    <dbReference type="NCBI Taxonomy" id="1842136"/>
    <lineage>
        <taxon>Bacteria</taxon>
        <taxon>Pseudomonadati</taxon>
        <taxon>Pseudomonadota</taxon>
        <taxon>Gammaproteobacteria</taxon>
        <taxon>Steroidobacterales</taxon>
        <taxon>Steroidobacteraceae</taxon>
        <taxon>Steroidobacter</taxon>
    </lineage>
</organism>
<evidence type="ECO:0000313" key="2">
    <source>
        <dbReference type="EMBL" id="MFC4313040.1"/>
    </source>
</evidence>
<comment type="caution">
    <text evidence="2">The sequence shown here is derived from an EMBL/GenBank/DDBJ whole genome shotgun (WGS) entry which is preliminary data.</text>
</comment>
<accession>A0ABV8T0S7</accession>